<gene>
    <name evidence="5" type="ORF">ABID49_001851</name>
</gene>
<evidence type="ECO:0000313" key="6">
    <source>
        <dbReference type="Proteomes" id="UP001549099"/>
    </source>
</evidence>
<dbReference type="PRINTS" id="PR00035">
    <property type="entry name" value="HTHGNTR"/>
</dbReference>
<keyword evidence="6" id="KW-1185">Reference proteome</keyword>
<dbReference type="EMBL" id="JBEPLW010000014">
    <property type="protein sequence ID" value="MET3575944.1"/>
    <property type="molecule type" value="Genomic_DNA"/>
</dbReference>
<dbReference type="PANTHER" id="PTHR43537:SF54">
    <property type="entry name" value="TRANSCRIPTIONAL REGULATOR, GNTR FAMILY"/>
    <property type="match status" value="1"/>
</dbReference>
<organism evidence="5 6">
    <name type="scientific">Bhargavaea ullalensis</name>
    <dbReference type="NCBI Taxonomy" id="1265685"/>
    <lineage>
        <taxon>Bacteria</taxon>
        <taxon>Bacillati</taxon>
        <taxon>Bacillota</taxon>
        <taxon>Bacilli</taxon>
        <taxon>Bacillales</taxon>
        <taxon>Caryophanaceae</taxon>
        <taxon>Bhargavaea</taxon>
    </lineage>
</organism>
<dbReference type="CDD" id="cd07377">
    <property type="entry name" value="WHTH_GntR"/>
    <property type="match status" value="1"/>
</dbReference>
<sequence>MEEAKPSRKMFLEIVQELRSLIRNENIRTGEKLPSERVLAERLGAGRSTIREALRSLELLGLIETRRGEGTFLSDYRQHQLVDVLAAFIMQEPKSMEDVRQTMQIHEKDAVARASADCEVRQLPLWDSLTAAVSSDLPVRREDVIREILVAAGNRLSLKIWYLLNAYAKTPYAGNADAKERSAILEMIRAIQNGDGNGAREAYVRWAALVSEQRGN</sequence>
<protein>
    <submittedName>
        <fullName evidence="5">DNA-binding FadR family transcriptional regulator</fullName>
    </submittedName>
</protein>
<dbReference type="GO" id="GO:0003677">
    <property type="term" value="F:DNA binding"/>
    <property type="evidence" value="ECO:0007669"/>
    <property type="project" value="UniProtKB-KW"/>
</dbReference>
<reference evidence="5 6" key="1">
    <citation type="submission" date="2024-06" db="EMBL/GenBank/DDBJ databases">
        <title>Genomic Encyclopedia of Type Strains, Phase IV (KMG-IV): sequencing the most valuable type-strain genomes for metagenomic binning, comparative biology and taxonomic classification.</title>
        <authorList>
            <person name="Goeker M."/>
        </authorList>
    </citation>
    <scope>NUCLEOTIDE SEQUENCE [LARGE SCALE GENOMIC DNA]</scope>
    <source>
        <strain evidence="5 6">DSM 26128</strain>
    </source>
</reference>
<keyword evidence="1" id="KW-0805">Transcription regulation</keyword>
<dbReference type="PROSITE" id="PS50949">
    <property type="entry name" value="HTH_GNTR"/>
    <property type="match status" value="1"/>
</dbReference>
<dbReference type="InterPro" id="IPR036390">
    <property type="entry name" value="WH_DNA-bd_sf"/>
</dbReference>
<keyword evidence="2 5" id="KW-0238">DNA-binding</keyword>
<evidence type="ECO:0000313" key="5">
    <source>
        <dbReference type="EMBL" id="MET3575944.1"/>
    </source>
</evidence>
<proteinExistence type="predicted"/>
<comment type="caution">
    <text evidence="5">The sequence shown here is derived from an EMBL/GenBank/DDBJ whole genome shotgun (WGS) entry which is preliminary data.</text>
</comment>
<feature type="domain" description="HTH gntR-type" evidence="4">
    <location>
        <begin position="8"/>
        <end position="76"/>
    </location>
</feature>
<dbReference type="Pfam" id="PF00392">
    <property type="entry name" value="GntR"/>
    <property type="match status" value="1"/>
</dbReference>
<dbReference type="Proteomes" id="UP001549099">
    <property type="component" value="Unassembled WGS sequence"/>
</dbReference>
<dbReference type="RefSeq" id="WP_354197550.1">
    <property type="nucleotide sequence ID" value="NZ_JBEPLW010000014.1"/>
</dbReference>
<evidence type="ECO:0000256" key="3">
    <source>
        <dbReference type="ARBA" id="ARBA00023163"/>
    </source>
</evidence>
<dbReference type="InterPro" id="IPR036388">
    <property type="entry name" value="WH-like_DNA-bd_sf"/>
</dbReference>
<evidence type="ECO:0000259" key="4">
    <source>
        <dbReference type="PROSITE" id="PS50949"/>
    </source>
</evidence>
<dbReference type="SMART" id="SM00345">
    <property type="entry name" value="HTH_GNTR"/>
    <property type="match status" value="1"/>
</dbReference>
<dbReference type="Gene3D" id="1.10.10.10">
    <property type="entry name" value="Winged helix-like DNA-binding domain superfamily/Winged helix DNA-binding domain"/>
    <property type="match status" value="1"/>
</dbReference>
<dbReference type="PANTHER" id="PTHR43537">
    <property type="entry name" value="TRANSCRIPTIONAL REGULATOR, GNTR FAMILY"/>
    <property type="match status" value="1"/>
</dbReference>
<evidence type="ECO:0000256" key="2">
    <source>
        <dbReference type="ARBA" id="ARBA00023125"/>
    </source>
</evidence>
<dbReference type="SUPFAM" id="SSF46785">
    <property type="entry name" value="Winged helix' DNA-binding domain"/>
    <property type="match status" value="1"/>
</dbReference>
<keyword evidence="3" id="KW-0804">Transcription</keyword>
<dbReference type="InterPro" id="IPR000524">
    <property type="entry name" value="Tscrpt_reg_HTH_GntR"/>
</dbReference>
<name>A0ABV2GCB7_9BACL</name>
<accession>A0ABV2GCB7</accession>
<evidence type="ECO:0000256" key="1">
    <source>
        <dbReference type="ARBA" id="ARBA00023015"/>
    </source>
</evidence>